<protein>
    <submittedName>
        <fullName evidence="1">Uncharacterized protein</fullName>
    </submittedName>
</protein>
<proteinExistence type="predicted"/>
<name>A0A0F9CL94_9ZZZZ</name>
<reference evidence="1" key="1">
    <citation type="journal article" date="2015" name="Nature">
        <title>Complex archaea that bridge the gap between prokaryotes and eukaryotes.</title>
        <authorList>
            <person name="Spang A."/>
            <person name="Saw J.H."/>
            <person name="Jorgensen S.L."/>
            <person name="Zaremba-Niedzwiedzka K."/>
            <person name="Martijn J."/>
            <person name="Lind A.E."/>
            <person name="van Eijk R."/>
            <person name="Schleper C."/>
            <person name="Guy L."/>
            <person name="Ettema T.J."/>
        </authorList>
    </citation>
    <scope>NUCLEOTIDE SEQUENCE</scope>
</reference>
<dbReference type="EMBL" id="LAZR01046076">
    <property type="protein sequence ID" value="KKK97381.1"/>
    <property type="molecule type" value="Genomic_DNA"/>
</dbReference>
<accession>A0A0F9CL94</accession>
<gene>
    <name evidence="1" type="ORF">LCGC14_2653340</name>
</gene>
<evidence type="ECO:0000313" key="1">
    <source>
        <dbReference type="EMBL" id="KKK97381.1"/>
    </source>
</evidence>
<dbReference type="AlphaFoldDB" id="A0A0F9CL94"/>
<comment type="caution">
    <text evidence="1">The sequence shown here is derived from an EMBL/GenBank/DDBJ whole genome shotgun (WGS) entry which is preliminary data.</text>
</comment>
<organism evidence="1">
    <name type="scientific">marine sediment metagenome</name>
    <dbReference type="NCBI Taxonomy" id="412755"/>
    <lineage>
        <taxon>unclassified sequences</taxon>
        <taxon>metagenomes</taxon>
        <taxon>ecological metagenomes</taxon>
    </lineage>
</organism>
<sequence length="115" mass="12597">MSTERKLCMEGWHPSDTRPHNVMGYLTIDDGDGPELHRVTLLMPSGELDTDMELDIARLAASAPYLLAACKDARDTLLAVDGLATDPSNPEGWSDQEMYADFMRLDAAIAKAEGE</sequence>